<sequence>MNELSKINNGELVSLVHPDFEIDLPQPYERDIFLFESHIAGTSYIEEILDLNDKINFETELNFFREIDNPYDNKAIMIKLKTGEKIGYVPKADNVVFSRLMDAGKKLFGKVEDKELVGNWLKIYIKIYLKE</sequence>
<dbReference type="Proteomes" id="UP000178622">
    <property type="component" value="Unassembled WGS sequence"/>
</dbReference>
<keyword evidence="2" id="KW-0378">Hydrolase</keyword>
<gene>
    <name evidence="4" type="ORF">BG261_05640</name>
</gene>
<proteinExistence type="predicted"/>
<dbReference type="GO" id="GO:0008270">
    <property type="term" value="F:zinc ion binding"/>
    <property type="evidence" value="ECO:0007669"/>
    <property type="project" value="InterPro"/>
</dbReference>
<protein>
    <submittedName>
        <fullName evidence="4">Restriction endonuclease</fullName>
    </submittedName>
</protein>
<keyword evidence="1" id="KW-0479">Metal-binding</keyword>
<dbReference type="GO" id="GO:0003676">
    <property type="term" value="F:nucleic acid binding"/>
    <property type="evidence" value="ECO:0007669"/>
    <property type="project" value="InterPro"/>
</dbReference>
<dbReference type="EMBL" id="MKIR01000023">
    <property type="protein sequence ID" value="OFI48898.1"/>
    <property type="molecule type" value="Genomic_DNA"/>
</dbReference>
<evidence type="ECO:0000313" key="5">
    <source>
        <dbReference type="Proteomes" id="UP000178622"/>
    </source>
</evidence>
<dbReference type="Pfam" id="PF08797">
    <property type="entry name" value="HIRAN"/>
    <property type="match status" value="1"/>
</dbReference>
<dbReference type="AlphaFoldDB" id="A0A1E8GN02"/>
<dbReference type="GO" id="GO:0004519">
    <property type="term" value="F:endonuclease activity"/>
    <property type="evidence" value="ECO:0007669"/>
    <property type="project" value="UniProtKB-KW"/>
</dbReference>
<keyword evidence="5" id="KW-1185">Reference proteome</keyword>
<feature type="domain" description="HIRAN" evidence="3">
    <location>
        <begin position="32"/>
        <end position="131"/>
    </location>
</feature>
<dbReference type="InterPro" id="IPR014905">
    <property type="entry name" value="HIRAN"/>
</dbReference>
<evidence type="ECO:0000313" key="4">
    <source>
        <dbReference type="EMBL" id="OFI48898.1"/>
    </source>
</evidence>
<keyword evidence="4" id="KW-0540">Nuclease</keyword>
<dbReference type="Gene3D" id="3.30.70.2330">
    <property type="match status" value="1"/>
</dbReference>
<evidence type="ECO:0000256" key="2">
    <source>
        <dbReference type="ARBA" id="ARBA00022801"/>
    </source>
</evidence>
<name>A0A1E8GN02_9LACT</name>
<evidence type="ECO:0000256" key="1">
    <source>
        <dbReference type="ARBA" id="ARBA00022723"/>
    </source>
</evidence>
<dbReference type="OrthoDB" id="1650885at2"/>
<dbReference type="GO" id="GO:0016818">
    <property type="term" value="F:hydrolase activity, acting on acid anhydrides, in phosphorus-containing anhydrides"/>
    <property type="evidence" value="ECO:0007669"/>
    <property type="project" value="InterPro"/>
</dbReference>
<reference evidence="5" key="1">
    <citation type="submission" date="2016-09" db="EMBL/GenBank/DDBJ databases">
        <title>Draft genome sequence of a novel species of the family Streptococcaceae isolated from flowers.</title>
        <authorList>
            <person name="Chuah L.-O."/>
            <person name="Yap K.-P."/>
            <person name="Thong K.L."/>
            <person name="Liong M.T."/>
            <person name="Ahmad R."/>
            <person name="Rusul G."/>
        </authorList>
    </citation>
    <scope>NUCLEOTIDE SEQUENCE [LARGE SCALE GENOMIC DNA]</scope>
    <source>
        <strain evidence="5">DF1</strain>
    </source>
</reference>
<accession>A0A1E8GN02</accession>
<comment type="caution">
    <text evidence="4">The sequence shown here is derived from an EMBL/GenBank/DDBJ whole genome shotgun (WGS) entry which is preliminary data.</text>
</comment>
<keyword evidence="4" id="KW-0255">Endonuclease</keyword>
<organism evidence="4 5">
    <name type="scientific">Floricoccus tropicus</name>
    <dbReference type="NCBI Taxonomy" id="1859473"/>
    <lineage>
        <taxon>Bacteria</taxon>
        <taxon>Bacillati</taxon>
        <taxon>Bacillota</taxon>
        <taxon>Bacilli</taxon>
        <taxon>Lactobacillales</taxon>
        <taxon>Streptococcaceae</taxon>
        <taxon>Floricoccus</taxon>
    </lineage>
</organism>
<dbReference type="STRING" id="1859473.BG261_05640"/>
<dbReference type="SMART" id="SM00910">
    <property type="entry name" value="HIRAN"/>
    <property type="match status" value="1"/>
</dbReference>
<evidence type="ECO:0000259" key="3">
    <source>
        <dbReference type="SMART" id="SM00910"/>
    </source>
</evidence>